<dbReference type="InterPro" id="IPR003871">
    <property type="entry name" value="RFA1B/D_OB_1st"/>
</dbReference>
<dbReference type="STRING" id="3818.A0A445AJR4"/>
<dbReference type="Pfam" id="PF02721">
    <property type="entry name" value="DUF223"/>
    <property type="match status" value="1"/>
</dbReference>
<evidence type="ECO:0000313" key="4">
    <source>
        <dbReference type="EMBL" id="RYR26625.1"/>
    </source>
</evidence>
<keyword evidence="2" id="KW-1133">Transmembrane helix</keyword>
<keyword evidence="2" id="KW-0812">Transmembrane</keyword>
<dbReference type="Gene3D" id="2.40.50.140">
    <property type="entry name" value="Nucleic acid-binding proteins"/>
    <property type="match status" value="3"/>
</dbReference>
<comment type="caution">
    <text evidence="4">The sequence shown here is derived from an EMBL/GenBank/DDBJ whole genome shotgun (WGS) entry which is preliminary data.</text>
</comment>
<dbReference type="EMBL" id="SDMP01000012">
    <property type="protein sequence ID" value="RYR26625.1"/>
    <property type="molecule type" value="Genomic_DNA"/>
</dbReference>
<organism evidence="4 5">
    <name type="scientific">Arachis hypogaea</name>
    <name type="common">Peanut</name>
    <dbReference type="NCBI Taxonomy" id="3818"/>
    <lineage>
        <taxon>Eukaryota</taxon>
        <taxon>Viridiplantae</taxon>
        <taxon>Streptophyta</taxon>
        <taxon>Embryophyta</taxon>
        <taxon>Tracheophyta</taxon>
        <taxon>Spermatophyta</taxon>
        <taxon>Magnoliopsida</taxon>
        <taxon>eudicotyledons</taxon>
        <taxon>Gunneridae</taxon>
        <taxon>Pentapetalae</taxon>
        <taxon>rosids</taxon>
        <taxon>fabids</taxon>
        <taxon>Fabales</taxon>
        <taxon>Fabaceae</taxon>
        <taxon>Papilionoideae</taxon>
        <taxon>50 kb inversion clade</taxon>
        <taxon>dalbergioids sensu lato</taxon>
        <taxon>Dalbergieae</taxon>
        <taxon>Pterocarpus clade</taxon>
        <taxon>Arachis</taxon>
    </lineage>
</organism>
<dbReference type="SUPFAM" id="SSF50249">
    <property type="entry name" value="Nucleic acid-binding proteins"/>
    <property type="match status" value="3"/>
</dbReference>
<gene>
    <name evidence="4" type="ORF">Ahy_B02g060897</name>
</gene>
<proteinExistence type="predicted"/>
<accession>A0A445AJR4</accession>
<feature type="domain" description="Replication protein A 70 kDa DNA-binding subunit B/D first OB fold" evidence="3">
    <location>
        <begin position="7"/>
        <end position="102"/>
    </location>
</feature>
<dbReference type="InterPro" id="IPR012340">
    <property type="entry name" value="NA-bd_OB-fold"/>
</dbReference>
<dbReference type="AlphaFoldDB" id="A0A445AJR4"/>
<evidence type="ECO:0000256" key="2">
    <source>
        <dbReference type="SAM" id="Phobius"/>
    </source>
</evidence>
<evidence type="ECO:0000259" key="3">
    <source>
        <dbReference type="Pfam" id="PF02721"/>
    </source>
</evidence>
<dbReference type="Proteomes" id="UP000289738">
    <property type="component" value="Chromosome B02"/>
</dbReference>
<reference evidence="4 5" key="1">
    <citation type="submission" date="2019-01" db="EMBL/GenBank/DDBJ databases">
        <title>Sequencing of cultivated peanut Arachis hypogaea provides insights into genome evolution and oil improvement.</title>
        <authorList>
            <person name="Chen X."/>
        </authorList>
    </citation>
    <scope>NUCLEOTIDE SEQUENCE [LARGE SCALE GENOMIC DNA]</scope>
    <source>
        <strain evidence="5">cv. Fuhuasheng</strain>
        <tissue evidence="4">Leaves</tissue>
    </source>
</reference>
<keyword evidence="5" id="KW-1185">Reference proteome</keyword>
<evidence type="ECO:0000256" key="1">
    <source>
        <dbReference type="SAM" id="MobiDB-lite"/>
    </source>
</evidence>
<feature type="compositionally biased region" description="Basic residues" evidence="1">
    <location>
        <begin position="448"/>
        <end position="459"/>
    </location>
</feature>
<keyword evidence="2" id="KW-0472">Membrane</keyword>
<protein>
    <recommendedName>
        <fullName evidence="3">Replication protein A 70 kDa DNA-binding subunit B/D first OB fold domain-containing protein</fullName>
    </recommendedName>
</protein>
<sequence length="459" mass="51463">MNQIVDRVADINPTKLAWNIVVGVVPNPILPMFIAWMVLQDEQGDRIYYSIPKANIVVFKTLIRENEIYSMKNFIVQGNNKLVKTTGHKYKLSFYMKTCVSHLSSDTFILNPFSFVQFPEIEAMVGMNRNHLLDFIGQVVGKEDTQAMVTKFGQQSKYIALYMEDLEQNRIKCTLFGESMGKVISFMDKPENEPVILVAQLFKPHFYLNEVSVQNSLYASRGERASQPISHIDRQPQYSVSHELLAGAFPVKIIEEILNMTTETLCWVVGTIVSIEVGATDWFYASCKTCPRKVKDNKDRYFCEYCGKVGFNPPLRYRFNGSSLMELDEAQLIMEKPAGDMRDLSVYNVIKISDDDLLIGMYSSQASSVEIEGTDPSVSNLLDISGQTNDSDGIGVAAVSLSKDSVMESNFDIGLETPAKPTGVEFVSHSTIMVGMDSPDVQDSSNKTTRRGAGKRKIE</sequence>
<feature type="transmembrane region" description="Helical" evidence="2">
    <location>
        <begin position="16"/>
        <end position="39"/>
    </location>
</feature>
<dbReference type="PANTHER" id="PTHR47165">
    <property type="entry name" value="OS03G0429900 PROTEIN"/>
    <property type="match status" value="1"/>
</dbReference>
<dbReference type="PANTHER" id="PTHR47165:SF4">
    <property type="entry name" value="OS03G0429900 PROTEIN"/>
    <property type="match status" value="1"/>
</dbReference>
<name>A0A445AJR4_ARAHY</name>
<feature type="region of interest" description="Disordered" evidence="1">
    <location>
        <begin position="435"/>
        <end position="459"/>
    </location>
</feature>
<evidence type="ECO:0000313" key="5">
    <source>
        <dbReference type="Proteomes" id="UP000289738"/>
    </source>
</evidence>
<dbReference type="CDD" id="cd04480">
    <property type="entry name" value="RPA1_DBD_A_like"/>
    <property type="match status" value="1"/>
</dbReference>